<dbReference type="GO" id="GO:0005975">
    <property type="term" value="P:carbohydrate metabolic process"/>
    <property type="evidence" value="ECO:0007669"/>
    <property type="project" value="InterPro"/>
</dbReference>
<dbReference type="Pfam" id="PF21653">
    <property type="entry name" value="pulA_all-beta"/>
    <property type="match status" value="1"/>
</dbReference>
<dbReference type="SUPFAM" id="SSF51445">
    <property type="entry name" value="(Trans)glycosidases"/>
    <property type="match status" value="1"/>
</dbReference>
<dbReference type="Gene3D" id="3.20.20.80">
    <property type="entry name" value="Glycosidases"/>
    <property type="match status" value="1"/>
</dbReference>
<evidence type="ECO:0000313" key="4">
    <source>
        <dbReference type="Proteomes" id="UP000188613"/>
    </source>
</evidence>
<dbReference type="InterPro" id="IPR017853">
    <property type="entry name" value="GH"/>
</dbReference>
<dbReference type="Proteomes" id="UP000188613">
    <property type="component" value="Unassembled WGS sequence"/>
</dbReference>
<accession>A0A1V2A992</accession>
<protein>
    <submittedName>
        <fullName evidence="3">Type I pullulanase</fullName>
    </submittedName>
</protein>
<organism evidence="3 4">
    <name type="scientific">Domibacillus epiphyticus</name>
    <dbReference type="NCBI Taxonomy" id="1714355"/>
    <lineage>
        <taxon>Bacteria</taxon>
        <taxon>Bacillati</taxon>
        <taxon>Bacillota</taxon>
        <taxon>Bacilli</taxon>
        <taxon>Bacillales</taxon>
        <taxon>Bacillaceae</taxon>
        <taxon>Domibacillus</taxon>
    </lineage>
</organism>
<keyword evidence="4" id="KW-1185">Reference proteome</keyword>
<evidence type="ECO:0000256" key="1">
    <source>
        <dbReference type="ARBA" id="ARBA00008061"/>
    </source>
</evidence>
<dbReference type="InterPro" id="IPR004193">
    <property type="entry name" value="Glyco_hydro_13_N"/>
</dbReference>
<evidence type="ECO:0000313" key="3">
    <source>
        <dbReference type="EMBL" id="OMP67422.1"/>
    </source>
</evidence>
<dbReference type="Pfam" id="PF17999">
    <property type="entry name" value="PulA_N1"/>
    <property type="match status" value="1"/>
</dbReference>
<dbReference type="InterPro" id="IPR013783">
    <property type="entry name" value="Ig-like_fold"/>
</dbReference>
<dbReference type="InterPro" id="IPR011840">
    <property type="entry name" value="PulA_typeI"/>
</dbReference>
<evidence type="ECO:0000259" key="2">
    <source>
        <dbReference type="SMART" id="SM00642"/>
    </source>
</evidence>
<dbReference type="AlphaFoldDB" id="A0A1V2A992"/>
<reference evidence="3 4" key="1">
    <citation type="submission" date="2016-12" db="EMBL/GenBank/DDBJ databases">
        <title>Domibacillus sp. SAB 38T whole genome sequencing.</title>
        <authorList>
            <person name="Verma A."/>
            <person name="Ojha A.K."/>
            <person name="Krishnamurthi S."/>
        </authorList>
    </citation>
    <scope>NUCLEOTIDE SEQUENCE [LARGE SCALE GENOMIC DNA]</scope>
    <source>
        <strain evidence="3 4">SAB 38</strain>
    </source>
</reference>
<feature type="domain" description="Glycosyl hydrolase family 13 catalytic" evidence="2">
    <location>
        <begin position="252"/>
        <end position="613"/>
    </location>
</feature>
<dbReference type="CDD" id="cd02860">
    <property type="entry name" value="E_set_Pullulanase"/>
    <property type="match status" value="1"/>
</dbReference>
<dbReference type="RefSeq" id="WP_076764553.1">
    <property type="nucleotide sequence ID" value="NZ_MSFI01000009.1"/>
</dbReference>
<dbReference type="InterPro" id="IPR049117">
    <property type="entry name" value="pulA_all-beta"/>
</dbReference>
<dbReference type="GO" id="GO:0004553">
    <property type="term" value="F:hydrolase activity, hydrolyzing O-glycosyl compounds"/>
    <property type="evidence" value="ECO:0007669"/>
    <property type="project" value="InterPro"/>
</dbReference>
<dbReference type="CDD" id="cd11341">
    <property type="entry name" value="AmyAc_Pullulanase_LD-like"/>
    <property type="match status" value="1"/>
</dbReference>
<dbReference type="Gene3D" id="2.60.40.1180">
    <property type="entry name" value="Golgi alpha-mannosidase II"/>
    <property type="match status" value="1"/>
</dbReference>
<gene>
    <name evidence="3" type="ORF">BTO28_05600</name>
</gene>
<name>A0A1V2A992_9BACI</name>
<dbReference type="SMART" id="SM00642">
    <property type="entry name" value="Aamy"/>
    <property type="match status" value="1"/>
</dbReference>
<dbReference type="InterPro" id="IPR013780">
    <property type="entry name" value="Glyco_hydro_b"/>
</dbReference>
<dbReference type="OrthoDB" id="9761875at2"/>
<dbReference type="EMBL" id="MSFI01000009">
    <property type="protein sequence ID" value="OMP67422.1"/>
    <property type="molecule type" value="Genomic_DNA"/>
</dbReference>
<dbReference type="STRING" id="1714355.BTO28_05600"/>
<comment type="caution">
    <text evidence="3">The sequence shown here is derived from an EMBL/GenBank/DDBJ whole genome shotgun (WGS) entry which is preliminary data.</text>
</comment>
<comment type="similarity">
    <text evidence="1">Belongs to the glycosyl hydrolase 13 family.</text>
</comment>
<sequence length="711" mass="80833">MINTRPFHAYLDKLNEVTILLPKHYYNGQSASFYLESGHVVTRMTIVEKQELDTTVKYVCRSQEIPDFGREHVILDERLMRTDLQMGAVIRTEEFDQLFYYDGELGAIYSNEQTTFRVWAPTATEAFVKFKEKADSPLRYIPMERGASGTFEAVLNEDTEGYFYHYQVRINNVWHEAVDPYAKMVSVHSEWARVVNLENMDVPKHSLPPFSSPLDAVIYEASIRDLSVQPESGIKRRGMYAGLAEEGTQSPDGQPTGLDYVASLGITHIQFLPFFDFFGVSDIDSSANYNWGYNPLFFNVPEGSFSTDPSDLYARSLELKKMIEAFHKKGIRVIMDVVYNHVFVRETSSFERLVPGYFFRHGSDGMPSNGSGCGNDFASERKMARKFILESLQYWLTAYNLDGFRFDLMGLLDVETMQEVVKQVREHKQGAIILGEGWDLNTALPSEKKATIQNEQQLPEAAFFNDRFRDSIKGSTFQLFETGFAFGNNQLMDRAFAAFTANAGCAGGDRLFHSPVQSVNYVECHDNYTLWDKLEACFPGDLLQNKRKHRLATAFVLLSQGIPFLHAGQEFCRTKHGVENSFTSSDIINQIDWRRRGEFIDNVDYVKRLIALRKKHGAFRLRSEEAICYHIVKWPSNADTLSIWLKDVGAYGEWHDLLLSFNAGASVSSFSLPDGELWSQIVSGSKAEVTPFETELSTGHVDGFSCAVFVR</sequence>
<dbReference type="NCBIfam" id="TIGR02104">
    <property type="entry name" value="pulA_typeI"/>
    <property type="match status" value="1"/>
</dbReference>
<proteinExistence type="inferred from homology"/>
<dbReference type="PANTHER" id="PTHR43002">
    <property type="entry name" value="GLYCOGEN DEBRANCHING ENZYME"/>
    <property type="match status" value="1"/>
</dbReference>
<dbReference type="InterPro" id="IPR040697">
    <property type="entry name" value="PulA_N1"/>
</dbReference>
<dbReference type="Gene3D" id="2.60.40.2320">
    <property type="match status" value="1"/>
</dbReference>
<dbReference type="InterPro" id="IPR006047">
    <property type="entry name" value="GH13_cat_dom"/>
</dbReference>
<dbReference type="SUPFAM" id="SSF81296">
    <property type="entry name" value="E set domains"/>
    <property type="match status" value="1"/>
</dbReference>
<dbReference type="Pfam" id="PF02922">
    <property type="entry name" value="CBM_48"/>
    <property type="match status" value="1"/>
</dbReference>
<dbReference type="Gene3D" id="2.60.40.10">
    <property type="entry name" value="Immunoglobulins"/>
    <property type="match status" value="1"/>
</dbReference>
<dbReference type="InterPro" id="IPR014756">
    <property type="entry name" value="Ig_E-set"/>
</dbReference>